<evidence type="ECO:0000259" key="13">
    <source>
        <dbReference type="Pfam" id="PF16327"/>
    </source>
</evidence>
<evidence type="ECO:0000256" key="1">
    <source>
        <dbReference type="ARBA" id="ARBA00004429"/>
    </source>
</evidence>
<comment type="subcellular location">
    <subcellularLocation>
        <location evidence="1">Cell inner membrane</location>
        <topology evidence="1">Multi-pass membrane protein</topology>
    </subcellularLocation>
</comment>
<dbReference type="InterPro" id="IPR002541">
    <property type="entry name" value="Cyt_c_assembly"/>
</dbReference>
<sequence length="657" mass="71219">MLAELGYLSLLLATALSLLQGTLPWLGLTLASPSLLGSAKPLALLSAVLLGAALILLGLCFAQNDFTLIYVAQHANSALPLGFKLAAVWGGHEGSMLFFVFALALWGALVALCSSRVDPLIRVRVLAIMGLIVGLFGLYTLVFSSPFDRAFPGPLEGRDLNPMLQDIGLIIHPPLLYLGYVGFAVNFAFAMAALHSGKLDGAVAHWSRPWALGSWVFLTAGILLGSWWAYYELGWGGWWFWDPVENASLLPWLLGTALLHALIVCEKRGAYGHGVLLLSIFTFSLSLLGTFVVRSGVLTSVHAFAVDPDRGLTLLLLLGLLLTTALTLFALRADTRAPYAHFGFWSKEGLIGAAILLLVVACASVLLGTFYPMVFQSLHLGSLSVGAPYFNAIFVPLALALMVLMTWIPRLRWQGLKASSLIKTALPLLLGLLGGGLISLWYRDQGAPSWSGILANVISLWLLASLLLNFPLKTHWRDANRLGSLLAHLGVAVCALGIAQVSHHSQEGGTVLGADKPYRLGAYEFRYEGSEPLLGPNYTAERITLSVHKDGKEVARITPERRHYSVRTMNMNEPGIEWGLFGDLYVVLGEKMGPDAYAMRLHHKPLVRWIWLGGLLMMAGGALRLLGRRPLLVTRQRAARPAPVSSSHQDGHAEEAL</sequence>
<feature type="transmembrane region" description="Helical" evidence="11">
    <location>
        <begin position="351"/>
        <end position="374"/>
    </location>
</feature>
<evidence type="ECO:0000313" key="15">
    <source>
        <dbReference type="Proteomes" id="UP000232060"/>
    </source>
</evidence>
<keyword evidence="6" id="KW-0201">Cytochrome c-type biogenesis</keyword>
<feature type="transmembrane region" description="Helical" evidence="11">
    <location>
        <begin position="420"/>
        <end position="442"/>
    </location>
</feature>
<feature type="domain" description="Cytochrome c assembly protein" evidence="12">
    <location>
        <begin position="89"/>
        <end position="295"/>
    </location>
</feature>
<dbReference type="NCBIfam" id="TIGR03145">
    <property type="entry name" value="cyt_nit_nrfE"/>
    <property type="match status" value="1"/>
</dbReference>
<evidence type="ECO:0000259" key="12">
    <source>
        <dbReference type="Pfam" id="PF01578"/>
    </source>
</evidence>
<accession>A0A2M8HBX4</accession>
<evidence type="ECO:0000256" key="7">
    <source>
        <dbReference type="ARBA" id="ARBA00022989"/>
    </source>
</evidence>
<feature type="transmembrane region" description="Helical" evidence="11">
    <location>
        <begin position="167"/>
        <end position="189"/>
    </location>
</feature>
<comment type="similarity">
    <text evidence="2">Belongs to the CcmF/CycK/Ccl1/NrfE/CcsA family.</text>
</comment>
<evidence type="ECO:0000256" key="11">
    <source>
        <dbReference type="SAM" id="Phobius"/>
    </source>
</evidence>
<evidence type="ECO:0000256" key="5">
    <source>
        <dbReference type="ARBA" id="ARBA00022692"/>
    </source>
</evidence>
<keyword evidence="8 11" id="KW-0472">Membrane</keyword>
<feature type="transmembrane region" description="Helical" evidence="11">
    <location>
        <begin position="68"/>
        <end position="89"/>
    </location>
</feature>
<keyword evidence="7 11" id="KW-1133">Transmembrane helix</keyword>
<dbReference type="PRINTS" id="PR01411">
    <property type="entry name" value="CCMFBIOGNSIS"/>
</dbReference>
<protein>
    <submittedName>
        <fullName evidence="14">Heme lyase NrfEFG subunit NrfE</fullName>
    </submittedName>
</protein>
<gene>
    <name evidence="14" type="ORF">CUC44_04915</name>
</gene>
<feature type="transmembrane region" description="Helical" evidence="11">
    <location>
        <begin position="482"/>
        <end position="502"/>
    </location>
</feature>
<dbReference type="GO" id="GO:0020037">
    <property type="term" value="F:heme binding"/>
    <property type="evidence" value="ECO:0007669"/>
    <property type="project" value="InterPro"/>
</dbReference>
<dbReference type="EMBL" id="PGCP01000005">
    <property type="protein sequence ID" value="PJC94049.1"/>
    <property type="molecule type" value="Genomic_DNA"/>
</dbReference>
<feature type="transmembrane region" description="Helical" evidence="11">
    <location>
        <begin position="312"/>
        <end position="331"/>
    </location>
</feature>
<dbReference type="GO" id="GO:0005886">
    <property type="term" value="C:plasma membrane"/>
    <property type="evidence" value="ECO:0007669"/>
    <property type="project" value="UniProtKB-SubCell"/>
</dbReference>
<feature type="transmembrane region" description="Helical" evidence="11">
    <location>
        <begin position="609"/>
        <end position="627"/>
    </location>
</feature>
<proteinExistence type="inferred from homology"/>
<dbReference type="OrthoDB" id="9761451at2"/>
<evidence type="ECO:0000256" key="3">
    <source>
        <dbReference type="ARBA" id="ARBA00022475"/>
    </source>
</evidence>
<feature type="transmembrane region" description="Helical" evidence="11">
    <location>
        <begin position="386"/>
        <end position="408"/>
    </location>
</feature>
<feature type="region of interest" description="Disordered" evidence="10">
    <location>
        <begin position="637"/>
        <end position="657"/>
    </location>
</feature>
<evidence type="ECO:0000256" key="6">
    <source>
        <dbReference type="ARBA" id="ARBA00022748"/>
    </source>
</evidence>
<feature type="transmembrane region" description="Helical" evidence="11">
    <location>
        <begin position="125"/>
        <end position="147"/>
    </location>
</feature>
<dbReference type="NCBIfam" id="TIGR00353">
    <property type="entry name" value="nrfE"/>
    <property type="match status" value="1"/>
</dbReference>
<dbReference type="PANTHER" id="PTHR43653">
    <property type="entry name" value="CYTOCHROME C ASSEMBLY PROTEIN-RELATED"/>
    <property type="match status" value="1"/>
</dbReference>
<dbReference type="InterPro" id="IPR017563">
    <property type="entry name" value="CytC_NO3Rdtase_biogenesis_NrfE"/>
</dbReference>
<dbReference type="Pfam" id="PF16327">
    <property type="entry name" value="CcmF_C"/>
    <property type="match status" value="1"/>
</dbReference>
<dbReference type="PRINTS" id="PR01410">
    <property type="entry name" value="CCBIOGENESIS"/>
</dbReference>
<name>A0A2M8HBX4_9GAMM</name>
<comment type="function">
    <text evidence="9">Required for the biogenesis of c-type cytochromes. Possible subunit of a heme lyase.</text>
</comment>
<feature type="transmembrane region" description="Helical" evidence="11">
    <location>
        <begin position="210"/>
        <end position="229"/>
    </location>
</feature>
<keyword evidence="5 11" id="KW-0812">Transmembrane</keyword>
<dbReference type="InterPro" id="IPR003567">
    <property type="entry name" value="Cyt_c_biogenesis"/>
</dbReference>
<evidence type="ECO:0000256" key="4">
    <source>
        <dbReference type="ARBA" id="ARBA00022519"/>
    </source>
</evidence>
<feature type="transmembrane region" description="Helical" evidence="11">
    <location>
        <begin position="272"/>
        <end position="292"/>
    </location>
</feature>
<dbReference type="InterPro" id="IPR032523">
    <property type="entry name" value="CcmF_C"/>
</dbReference>
<organism evidence="14 15">
    <name type="scientific">Aeromonas lusitana</name>
    <dbReference type="NCBI Taxonomy" id="931529"/>
    <lineage>
        <taxon>Bacteria</taxon>
        <taxon>Pseudomonadati</taxon>
        <taxon>Pseudomonadota</taxon>
        <taxon>Gammaproteobacteria</taxon>
        <taxon>Aeromonadales</taxon>
        <taxon>Aeromonadaceae</taxon>
        <taxon>Aeromonas</taxon>
    </lineage>
</organism>
<keyword evidence="3" id="KW-1003">Cell membrane</keyword>
<feature type="domain" description="Cytochrome c-type biogenesis protein CcmF C-terminal" evidence="13">
    <location>
        <begin position="315"/>
        <end position="628"/>
    </location>
</feature>
<evidence type="ECO:0000256" key="10">
    <source>
        <dbReference type="SAM" id="MobiDB-lite"/>
    </source>
</evidence>
<feature type="transmembrane region" description="Helical" evidence="11">
    <location>
        <begin position="95"/>
        <end position="113"/>
    </location>
</feature>
<evidence type="ECO:0000256" key="9">
    <source>
        <dbReference type="ARBA" id="ARBA00037230"/>
    </source>
</evidence>
<dbReference type="PANTHER" id="PTHR43653:SF1">
    <property type="entry name" value="CYTOCHROME C-TYPE BIOGENESIS PROTEIN CCMF"/>
    <property type="match status" value="1"/>
</dbReference>
<keyword evidence="15" id="KW-1185">Reference proteome</keyword>
<dbReference type="GO" id="GO:0015232">
    <property type="term" value="F:heme transmembrane transporter activity"/>
    <property type="evidence" value="ECO:0007669"/>
    <property type="project" value="InterPro"/>
</dbReference>
<dbReference type="Proteomes" id="UP000232060">
    <property type="component" value="Unassembled WGS sequence"/>
</dbReference>
<feature type="transmembrane region" description="Helical" evidence="11">
    <location>
        <begin position="41"/>
        <end position="61"/>
    </location>
</feature>
<dbReference type="GO" id="GO:0017004">
    <property type="term" value="P:cytochrome complex assembly"/>
    <property type="evidence" value="ECO:0007669"/>
    <property type="project" value="UniProtKB-KW"/>
</dbReference>
<evidence type="ECO:0000256" key="8">
    <source>
        <dbReference type="ARBA" id="ARBA00023136"/>
    </source>
</evidence>
<evidence type="ECO:0000313" key="14">
    <source>
        <dbReference type="EMBL" id="PJC94049.1"/>
    </source>
</evidence>
<dbReference type="NCBIfam" id="NF007691">
    <property type="entry name" value="PRK10369.1"/>
    <property type="match status" value="1"/>
</dbReference>
<evidence type="ECO:0000256" key="2">
    <source>
        <dbReference type="ARBA" id="ARBA00009186"/>
    </source>
</evidence>
<reference evidence="14 15" key="1">
    <citation type="submission" date="2017-11" db="EMBL/GenBank/DDBJ databases">
        <title>Draft genome sequence of environmental isolate Aeromonas lusitania sp. nov. MDC 2473.</title>
        <authorList>
            <person name="Colston S.M."/>
            <person name="Navarro A."/>
            <person name="Martinez-Murcia A.J."/>
            <person name="Graf J."/>
        </authorList>
    </citation>
    <scope>NUCLEOTIDE SEQUENCE [LARGE SCALE GENOMIC DNA]</scope>
    <source>
        <strain evidence="14 15">MDC 2473</strain>
    </source>
</reference>
<feature type="transmembrane region" description="Helical" evidence="11">
    <location>
        <begin position="448"/>
        <end position="470"/>
    </location>
</feature>
<keyword evidence="14" id="KW-0456">Lyase</keyword>
<dbReference type="InterPro" id="IPR003568">
    <property type="entry name" value="Cyt_c_biogenesis_CcmF"/>
</dbReference>
<feature type="transmembrane region" description="Helical" evidence="11">
    <location>
        <begin position="249"/>
        <end position="265"/>
    </location>
</feature>
<dbReference type="Pfam" id="PF01578">
    <property type="entry name" value="Cytochrom_C_asm"/>
    <property type="match status" value="1"/>
</dbReference>
<dbReference type="AlphaFoldDB" id="A0A2M8HBX4"/>
<keyword evidence="4" id="KW-0997">Cell inner membrane</keyword>
<dbReference type="RefSeq" id="WP_100858878.1">
    <property type="nucleotide sequence ID" value="NZ_PGCP01000005.1"/>
</dbReference>
<dbReference type="GO" id="GO:0016829">
    <property type="term" value="F:lyase activity"/>
    <property type="evidence" value="ECO:0007669"/>
    <property type="project" value="UniProtKB-KW"/>
</dbReference>
<comment type="caution">
    <text evidence="14">The sequence shown here is derived from an EMBL/GenBank/DDBJ whole genome shotgun (WGS) entry which is preliminary data.</text>
</comment>